<dbReference type="NCBIfam" id="TIGR01400">
    <property type="entry name" value="fliR"/>
    <property type="match status" value="1"/>
</dbReference>
<keyword evidence="8 10" id="KW-0975">Bacterial flagellum</keyword>
<dbReference type="InterPro" id="IPR006303">
    <property type="entry name" value="FliR"/>
</dbReference>
<dbReference type="EMBL" id="ATHI01000007">
    <property type="protein sequence ID" value="EPR34648.1"/>
    <property type="molecule type" value="Genomic_DNA"/>
</dbReference>
<dbReference type="eggNOG" id="COG1684">
    <property type="taxonomic scope" value="Bacteria"/>
</dbReference>
<evidence type="ECO:0000256" key="1">
    <source>
        <dbReference type="ARBA" id="ARBA00002578"/>
    </source>
</evidence>
<dbReference type="GO" id="GO:0006605">
    <property type="term" value="P:protein targeting"/>
    <property type="evidence" value="ECO:0007669"/>
    <property type="project" value="UniProtKB-UniRule"/>
</dbReference>
<keyword evidence="11" id="KW-0969">Cilium</keyword>
<comment type="subcellular location">
    <subcellularLocation>
        <location evidence="10">Cell membrane</location>
        <topology evidence="10">Multi-pass membrane protein</topology>
    </subcellularLocation>
    <subcellularLocation>
        <location evidence="10">Bacterial flagellum basal body</location>
    </subcellularLocation>
</comment>
<feature type="transmembrane region" description="Helical" evidence="10">
    <location>
        <begin position="68"/>
        <end position="92"/>
    </location>
</feature>
<evidence type="ECO:0000256" key="5">
    <source>
        <dbReference type="ARBA" id="ARBA00022692"/>
    </source>
</evidence>
<dbReference type="Pfam" id="PF01311">
    <property type="entry name" value="Bac_export_1"/>
    <property type="match status" value="1"/>
</dbReference>
<feature type="transmembrane region" description="Helical" evidence="10">
    <location>
        <begin position="128"/>
        <end position="146"/>
    </location>
</feature>
<evidence type="ECO:0000256" key="6">
    <source>
        <dbReference type="ARBA" id="ARBA00022989"/>
    </source>
</evidence>
<dbReference type="InterPro" id="IPR002010">
    <property type="entry name" value="T3SS_IM_R"/>
</dbReference>
<dbReference type="OrthoDB" id="9797790at2"/>
<organism evidence="11 12">
    <name type="scientific">Alkalidesulfovibrio alkalitolerans DSM 16529</name>
    <dbReference type="NCBI Taxonomy" id="1121439"/>
    <lineage>
        <taxon>Bacteria</taxon>
        <taxon>Pseudomonadati</taxon>
        <taxon>Thermodesulfobacteriota</taxon>
        <taxon>Desulfovibrionia</taxon>
        <taxon>Desulfovibrionales</taxon>
        <taxon>Desulfovibrionaceae</taxon>
        <taxon>Alkalidesulfovibrio</taxon>
    </lineage>
</organism>
<evidence type="ECO:0000256" key="9">
    <source>
        <dbReference type="NCBIfam" id="TIGR01400"/>
    </source>
</evidence>
<feature type="transmembrane region" description="Helical" evidence="10">
    <location>
        <begin position="12"/>
        <end position="33"/>
    </location>
</feature>
<dbReference type="RefSeq" id="WP_020886575.1">
    <property type="nucleotide sequence ID" value="NZ_ATHI01000007.1"/>
</dbReference>
<evidence type="ECO:0000313" key="12">
    <source>
        <dbReference type="Proteomes" id="UP000014975"/>
    </source>
</evidence>
<gene>
    <name evidence="11" type="ORF">dsat_2690</name>
</gene>
<feature type="transmembrane region" description="Helical" evidence="10">
    <location>
        <begin position="175"/>
        <end position="201"/>
    </location>
</feature>
<keyword evidence="11" id="KW-0282">Flagellum</keyword>
<comment type="function">
    <text evidence="1 10">Role in flagellar biosynthesis.</text>
</comment>
<comment type="similarity">
    <text evidence="2 10">Belongs to the FliR/MopE/SpaR family.</text>
</comment>
<keyword evidence="5 10" id="KW-0812">Transmembrane</keyword>
<comment type="caution">
    <text evidence="11">The sequence shown here is derived from an EMBL/GenBank/DDBJ whole genome shotgun (WGS) entry which is preliminary data.</text>
</comment>
<evidence type="ECO:0000256" key="7">
    <source>
        <dbReference type="ARBA" id="ARBA00023136"/>
    </source>
</evidence>
<dbReference type="GO" id="GO:0044780">
    <property type="term" value="P:bacterial-type flagellum assembly"/>
    <property type="evidence" value="ECO:0007669"/>
    <property type="project" value="UniProtKB-UniRule"/>
</dbReference>
<dbReference type="PANTHER" id="PTHR30065:SF1">
    <property type="entry name" value="SURFACE PRESENTATION OF ANTIGENS PROTEIN SPAR"/>
    <property type="match status" value="1"/>
</dbReference>
<dbReference type="AlphaFoldDB" id="S7UQS0"/>
<reference evidence="11 12" key="1">
    <citation type="journal article" date="2013" name="Genome Announc.">
        <title>Draft genome sequences for three mercury-methylating, sulfate-reducing bacteria.</title>
        <authorList>
            <person name="Brown S.D."/>
            <person name="Hurt R.A.Jr."/>
            <person name="Gilmour C.C."/>
            <person name="Elias D.A."/>
        </authorList>
    </citation>
    <scope>NUCLEOTIDE SEQUENCE [LARGE SCALE GENOMIC DNA]</scope>
    <source>
        <strain evidence="11 12">DSM 16529</strain>
    </source>
</reference>
<evidence type="ECO:0000256" key="2">
    <source>
        <dbReference type="ARBA" id="ARBA00009772"/>
    </source>
</evidence>
<evidence type="ECO:0000256" key="3">
    <source>
        <dbReference type="ARBA" id="ARBA00021717"/>
    </source>
</evidence>
<protein>
    <recommendedName>
        <fullName evidence="3 9">Flagellar biosynthetic protein FliR</fullName>
    </recommendedName>
</protein>
<evidence type="ECO:0000256" key="10">
    <source>
        <dbReference type="RuleBase" id="RU362071"/>
    </source>
</evidence>
<keyword evidence="11" id="KW-0966">Cell projection</keyword>
<evidence type="ECO:0000313" key="11">
    <source>
        <dbReference type="EMBL" id="EPR34648.1"/>
    </source>
</evidence>
<dbReference type="STRING" id="1121439.dsat_2690"/>
<proteinExistence type="inferred from homology"/>
<sequence length="264" mass="28345">MNIFNFDPATTFSLLLTIIRVSLVVFLLPFFGASNVPTQVKAALCLAFSLAVWPQLSFPGQAMPASIWAILIMLLGELVLGMLLGFVVRFMFAAVQFGGAIIDFQMGFGMVNTVDPLTGQQEPVTSHFLYMVTLLTFLALNGHLYLLSGLTRTFELIPPGGIILSARLGEKVIELAGSIFILGVKVAAPVMVAVLLVDIALALISRVAPQMHLLVFGFPLKTSVGFIFLGLIFTSLARFTGEFIAGLGTTLDVILRIAAGLPVR</sequence>
<name>S7UQS0_9BACT</name>
<dbReference type="PRINTS" id="PR00953">
    <property type="entry name" value="TYPE3IMRPROT"/>
</dbReference>
<keyword evidence="12" id="KW-1185">Reference proteome</keyword>
<feature type="transmembrane region" description="Helical" evidence="10">
    <location>
        <begin position="213"/>
        <end position="237"/>
    </location>
</feature>
<evidence type="ECO:0000256" key="4">
    <source>
        <dbReference type="ARBA" id="ARBA00022475"/>
    </source>
</evidence>
<dbReference type="PATRIC" id="fig|1121439.3.peg.1094"/>
<dbReference type="Proteomes" id="UP000014975">
    <property type="component" value="Unassembled WGS sequence"/>
</dbReference>
<keyword evidence="4 10" id="KW-1003">Cell membrane</keyword>
<accession>S7UQS0</accession>
<keyword evidence="6 10" id="KW-1133">Transmembrane helix</keyword>
<keyword evidence="7 10" id="KW-0472">Membrane</keyword>
<dbReference type="PANTHER" id="PTHR30065">
    <property type="entry name" value="FLAGELLAR BIOSYNTHETIC PROTEIN FLIR"/>
    <property type="match status" value="1"/>
</dbReference>
<dbReference type="GO" id="GO:0005886">
    <property type="term" value="C:plasma membrane"/>
    <property type="evidence" value="ECO:0007669"/>
    <property type="project" value="UniProtKB-SubCell"/>
</dbReference>
<evidence type="ECO:0000256" key="8">
    <source>
        <dbReference type="ARBA" id="ARBA00023143"/>
    </source>
</evidence>
<dbReference type="GO" id="GO:0009425">
    <property type="term" value="C:bacterial-type flagellum basal body"/>
    <property type="evidence" value="ECO:0007669"/>
    <property type="project" value="UniProtKB-SubCell"/>
</dbReference>